<evidence type="ECO:0000313" key="1">
    <source>
        <dbReference type="EMBL" id="OQR92684.1"/>
    </source>
</evidence>
<keyword evidence="2" id="KW-1185">Reference proteome</keyword>
<organism evidence="1 2">
    <name type="scientific">Thraustotheca clavata</name>
    <dbReference type="NCBI Taxonomy" id="74557"/>
    <lineage>
        <taxon>Eukaryota</taxon>
        <taxon>Sar</taxon>
        <taxon>Stramenopiles</taxon>
        <taxon>Oomycota</taxon>
        <taxon>Saprolegniomycetes</taxon>
        <taxon>Saprolegniales</taxon>
        <taxon>Achlyaceae</taxon>
        <taxon>Thraustotheca</taxon>
    </lineage>
</organism>
<comment type="caution">
    <text evidence="1">The sequence shown here is derived from an EMBL/GenBank/DDBJ whole genome shotgun (WGS) entry which is preliminary data.</text>
</comment>
<reference evidence="1 2" key="1">
    <citation type="journal article" date="2014" name="Genome Biol. Evol.">
        <title>The secreted proteins of Achlya hypogyna and Thraustotheca clavata identify the ancestral oomycete secretome and reveal gene acquisitions by horizontal gene transfer.</title>
        <authorList>
            <person name="Misner I."/>
            <person name="Blouin N."/>
            <person name="Leonard G."/>
            <person name="Richards T.A."/>
            <person name="Lane C.E."/>
        </authorList>
    </citation>
    <scope>NUCLEOTIDE SEQUENCE [LARGE SCALE GENOMIC DNA]</scope>
    <source>
        <strain evidence="1 2">ATCC 34112</strain>
    </source>
</reference>
<name>A0A1V9Z3V6_9STRA</name>
<dbReference type="EMBL" id="JNBS01002309">
    <property type="protein sequence ID" value="OQR92684.1"/>
    <property type="molecule type" value="Genomic_DNA"/>
</dbReference>
<dbReference type="Proteomes" id="UP000243217">
    <property type="component" value="Unassembled WGS sequence"/>
</dbReference>
<protein>
    <submittedName>
        <fullName evidence="1">Uncharacterized protein</fullName>
    </submittedName>
</protein>
<gene>
    <name evidence="1" type="ORF">THRCLA_08628</name>
</gene>
<evidence type="ECO:0000313" key="2">
    <source>
        <dbReference type="Proteomes" id="UP000243217"/>
    </source>
</evidence>
<dbReference type="AlphaFoldDB" id="A0A1V9Z3V6"/>
<sequence>MVAPLTSGFSAVHNTSAQSDFLALPLNCFILPFGSNTSATGFTNGGNLLCGNDVPMVETLPHAHFSDYIRPTVQIILLAFCALSRNNVSFNKNVICSMDSMASTSCASDYEFYQQFHSDYLSSHPIHVNDVLQAVRALNIELIQFIRDDEKSQVYIARQPYYKVTPTGLFTLGFICSNGLMDYGKPCHFKEMLGRQIQYQRH</sequence>
<accession>A0A1V9Z3V6</accession>
<proteinExistence type="predicted"/>